<dbReference type="PROSITE" id="PS51257">
    <property type="entry name" value="PROKAR_LIPOPROTEIN"/>
    <property type="match status" value="1"/>
</dbReference>
<accession>A0ABS6VY28</accession>
<reference evidence="2 3" key="1">
    <citation type="submission" date="2021-07" db="EMBL/GenBank/DDBJ databases">
        <title>Mesonia aestuariivivens sp. nov., isolated from a tidal flat.</title>
        <authorList>
            <person name="Kim Y.-O."/>
            <person name="Yoon J.-H."/>
        </authorList>
    </citation>
    <scope>NUCLEOTIDE SEQUENCE [LARGE SCALE GENOMIC DNA]</scope>
    <source>
        <strain evidence="2 3">JHPTF-M18</strain>
    </source>
</reference>
<evidence type="ECO:0000256" key="1">
    <source>
        <dbReference type="SAM" id="SignalP"/>
    </source>
</evidence>
<comment type="caution">
    <text evidence="2">The sequence shown here is derived from an EMBL/GenBank/DDBJ whole genome shotgun (WGS) entry which is preliminary data.</text>
</comment>
<feature type="chain" id="PRO_5045213012" description="DUF5689 domain-containing protein" evidence="1">
    <location>
        <begin position="19"/>
        <end position="333"/>
    </location>
</feature>
<dbReference type="InterPro" id="IPR046219">
    <property type="entry name" value="DUF6252"/>
</dbReference>
<proteinExistence type="predicted"/>
<gene>
    <name evidence="2" type="ORF">KW502_01620</name>
</gene>
<dbReference type="EMBL" id="JAHWDF010000001">
    <property type="protein sequence ID" value="MBW2960498.1"/>
    <property type="molecule type" value="Genomic_DNA"/>
</dbReference>
<name>A0ABS6VY28_9FLAO</name>
<organism evidence="2 3">
    <name type="scientific">Mesonia aestuariivivens</name>
    <dbReference type="NCBI Taxonomy" id="2796128"/>
    <lineage>
        <taxon>Bacteria</taxon>
        <taxon>Pseudomonadati</taxon>
        <taxon>Bacteroidota</taxon>
        <taxon>Flavobacteriia</taxon>
        <taxon>Flavobacteriales</taxon>
        <taxon>Flavobacteriaceae</taxon>
        <taxon>Mesonia</taxon>
    </lineage>
</organism>
<evidence type="ECO:0000313" key="3">
    <source>
        <dbReference type="Proteomes" id="UP000719267"/>
    </source>
</evidence>
<keyword evidence="1" id="KW-0732">Signal</keyword>
<protein>
    <recommendedName>
        <fullName evidence="4">DUF5689 domain-containing protein</fullName>
    </recommendedName>
</protein>
<dbReference type="Proteomes" id="UP000719267">
    <property type="component" value="Unassembled WGS sequence"/>
</dbReference>
<evidence type="ECO:0000313" key="2">
    <source>
        <dbReference type="EMBL" id="MBW2960498.1"/>
    </source>
</evidence>
<dbReference type="RefSeq" id="WP_219038780.1">
    <property type="nucleotide sequence ID" value="NZ_JAHWDF010000001.1"/>
</dbReference>
<evidence type="ECO:0008006" key="4">
    <source>
        <dbReference type="Google" id="ProtNLM"/>
    </source>
</evidence>
<dbReference type="Pfam" id="PF19765">
    <property type="entry name" value="DUF6252"/>
    <property type="match status" value="1"/>
</dbReference>
<sequence length="333" mass="36112">MKKLTLLLVLVVFAASCSDDIESNTPSIQGQLNNNFFRSNVSSALINDDLSVTLTGETGGDEITLKASKFEIGSYVLGLGSESEANYNFDASKSYATGTTGDGLIEITRIRGPYLSGEFYFNAINGDTINVSKGSFFDVPVTNYEEYLCISARVGVEIAEAAYNQVTIEDDNFVEICTAYKTALEAKKSACGDPDGDIATILQGVDCTPVEENLFTAEVNTQQYEYVELTAEELADTIKISAFETDMNELTIFIPNDIVVGNFDAAELGNTDDWVFEATLGEITTIVSSSVVLEITTHDTTEDRIAGEFAFTCEDSQDTSITYEVSGTFDVAY</sequence>
<feature type="signal peptide" evidence="1">
    <location>
        <begin position="1"/>
        <end position="18"/>
    </location>
</feature>
<keyword evidence="3" id="KW-1185">Reference proteome</keyword>